<dbReference type="EMBL" id="BAAAQF010000007">
    <property type="protein sequence ID" value="GAA1676913.1"/>
    <property type="molecule type" value="Genomic_DNA"/>
</dbReference>
<protein>
    <submittedName>
        <fullName evidence="1">Uncharacterized protein</fullName>
    </submittedName>
</protein>
<evidence type="ECO:0000313" key="2">
    <source>
        <dbReference type="Proteomes" id="UP001499851"/>
    </source>
</evidence>
<gene>
    <name evidence="1" type="ORF">GCM10009830_24630</name>
</gene>
<name>A0ABN2GUA3_9ACTN</name>
<evidence type="ECO:0000313" key="1">
    <source>
        <dbReference type="EMBL" id="GAA1676913.1"/>
    </source>
</evidence>
<accession>A0ABN2GUA3</accession>
<organism evidence="1 2">
    <name type="scientific">Glycomyces endophyticus</name>
    <dbReference type="NCBI Taxonomy" id="480996"/>
    <lineage>
        <taxon>Bacteria</taxon>
        <taxon>Bacillati</taxon>
        <taxon>Actinomycetota</taxon>
        <taxon>Actinomycetes</taxon>
        <taxon>Glycomycetales</taxon>
        <taxon>Glycomycetaceae</taxon>
        <taxon>Glycomyces</taxon>
    </lineage>
</organism>
<reference evidence="1 2" key="1">
    <citation type="journal article" date="2019" name="Int. J. Syst. Evol. Microbiol.">
        <title>The Global Catalogue of Microorganisms (GCM) 10K type strain sequencing project: providing services to taxonomists for standard genome sequencing and annotation.</title>
        <authorList>
            <consortium name="The Broad Institute Genomics Platform"/>
            <consortium name="The Broad Institute Genome Sequencing Center for Infectious Disease"/>
            <person name="Wu L."/>
            <person name="Ma J."/>
        </authorList>
    </citation>
    <scope>NUCLEOTIDE SEQUENCE [LARGE SCALE GENOMIC DNA]</scope>
    <source>
        <strain evidence="1 2">JCM 16001</strain>
    </source>
</reference>
<keyword evidence="2" id="KW-1185">Reference proteome</keyword>
<sequence length="52" mass="5609">MIVVVVVLMISCHSSIGSQTIDGAQITTRSRQYRKNGAREAFVANLSNGDDV</sequence>
<comment type="caution">
    <text evidence="1">The sequence shown here is derived from an EMBL/GenBank/DDBJ whole genome shotgun (WGS) entry which is preliminary data.</text>
</comment>
<dbReference type="Proteomes" id="UP001499851">
    <property type="component" value="Unassembled WGS sequence"/>
</dbReference>
<proteinExistence type="predicted"/>